<name>A0A8T9BVS7_9HELO</name>
<reference evidence="4 5" key="1">
    <citation type="submission" date="2018-05" db="EMBL/GenBank/DDBJ databases">
        <title>Genome sequencing and assembly of the regulated plant pathogen Lachnellula willkommii and related sister species for the development of diagnostic species identification markers.</title>
        <authorList>
            <person name="Giroux E."/>
            <person name="Bilodeau G."/>
        </authorList>
    </citation>
    <scope>NUCLEOTIDE SEQUENCE [LARGE SCALE GENOMIC DNA]</scope>
    <source>
        <strain evidence="4 5">CBS 268.59</strain>
    </source>
</reference>
<dbReference type="InterPro" id="IPR004136">
    <property type="entry name" value="NMO"/>
</dbReference>
<dbReference type="SUPFAM" id="SSF51412">
    <property type="entry name" value="Inosine monophosphate dehydrogenase (IMPDH)"/>
    <property type="match status" value="1"/>
</dbReference>
<feature type="non-terminal residue" evidence="4">
    <location>
        <position position="297"/>
    </location>
</feature>
<proteinExistence type="predicted"/>
<dbReference type="Gene3D" id="3.20.20.70">
    <property type="entry name" value="Aldolase class I"/>
    <property type="match status" value="1"/>
</dbReference>
<sequence>MSSHAQTLQSHYPWTASPLITSAPMRLIAHEDLTLSVSHSQGLGFLGVGTDVSAFSSILNSCTTSLQQAPIPNTPSEILPIGVGFICWGADLDAAVSVIRSAGAKPAAAWLFAPKAPSDLVTWSKCIREASAGKTKIWIQVGTVATALEVARTCQPDVLVIQGSDAGGHGLAQSSSIISLFPECFDALARGIMDGRGVAAATMLGASGVCMGTRFLCSPEAAISNGYRNAVLGASDGGVSTARTTVYDKLRRTNGWPEHYNARGVLNDSFWDHEKGLGEEENRRLYEEAMKTGDAGW</sequence>
<dbReference type="PANTHER" id="PTHR32332:SF34">
    <property type="entry name" value="2-NITROPROPANE DIOXYGENASE FAMILY, PUTATIVE-RELATED"/>
    <property type="match status" value="1"/>
</dbReference>
<evidence type="ECO:0000256" key="2">
    <source>
        <dbReference type="ARBA" id="ARBA00022643"/>
    </source>
</evidence>
<keyword evidence="1" id="KW-0285">Flavoprotein</keyword>
<dbReference type="EMBL" id="QGMK01001671">
    <property type="protein sequence ID" value="TVY65617.1"/>
    <property type="molecule type" value="Genomic_DNA"/>
</dbReference>
<evidence type="ECO:0000313" key="4">
    <source>
        <dbReference type="EMBL" id="TVY65617.1"/>
    </source>
</evidence>
<accession>A0A8T9BVS7</accession>
<evidence type="ECO:0000313" key="5">
    <source>
        <dbReference type="Proteomes" id="UP000469558"/>
    </source>
</evidence>
<dbReference type="OrthoDB" id="2349068at2759"/>
<gene>
    <name evidence="4" type="primary">ncd-2_1</name>
    <name evidence="4" type="ORF">LSUE1_G009068</name>
</gene>
<keyword evidence="5" id="KW-1185">Reference proteome</keyword>
<dbReference type="PANTHER" id="PTHR32332">
    <property type="entry name" value="2-NITROPROPANE DIOXYGENASE"/>
    <property type="match status" value="1"/>
</dbReference>
<evidence type="ECO:0000256" key="1">
    <source>
        <dbReference type="ARBA" id="ARBA00022630"/>
    </source>
</evidence>
<keyword evidence="3" id="KW-0560">Oxidoreductase</keyword>
<protein>
    <submittedName>
        <fullName evidence="4">Nitronate monooxygenase</fullName>
    </submittedName>
</protein>
<dbReference type="Pfam" id="PF03060">
    <property type="entry name" value="NMO"/>
    <property type="match status" value="1"/>
</dbReference>
<keyword evidence="4" id="KW-0503">Monooxygenase</keyword>
<dbReference type="Proteomes" id="UP000469558">
    <property type="component" value="Unassembled WGS sequence"/>
</dbReference>
<keyword evidence="2" id="KW-0288">FMN</keyword>
<comment type="caution">
    <text evidence="4">The sequence shown here is derived from an EMBL/GenBank/DDBJ whole genome shotgun (WGS) entry which is preliminary data.</text>
</comment>
<dbReference type="InterPro" id="IPR013785">
    <property type="entry name" value="Aldolase_TIM"/>
</dbReference>
<dbReference type="CDD" id="cd04730">
    <property type="entry name" value="NPD_like"/>
    <property type="match status" value="1"/>
</dbReference>
<organism evidence="4 5">
    <name type="scientific">Lachnellula suecica</name>
    <dbReference type="NCBI Taxonomy" id="602035"/>
    <lineage>
        <taxon>Eukaryota</taxon>
        <taxon>Fungi</taxon>
        <taxon>Dikarya</taxon>
        <taxon>Ascomycota</taxon>
        <taxon>Pezizomycotina</taxon>
        <taxon>Leotiomycetes</taxon>
        <taxon>Helotiales</taxon>
        <taxon>Lachnaceae</taxon>
        <taxon>Lachnellula</taxon>
    </lineage>
</organism>
<dbReference type="GO" id="GO:0018580">
    <property type="term" value="F:nitronate monooxygenase activity"/>
    <property type="evidence" value="ECO:0007669"/>
    <property type="project" value="InterPro"/>
</dbReference>
<dbReference type="AlphaFoldDB" id="A0A8T9BVS7"/>
<evidence type="ECO:0000256" key="3">
    <source>
        <dbReference type="ARBA" id="ARBA00023002"/>
    </source>
</evidence>